<evidence type="ECO:0008006" key="3">
    <source>
        <dbReference type="Google" id="ProtNLM"/>
    </source>
</evidence>
<dbReference type="EMBL" id="SPHZ02000010">
    <property type="protein sequence ID" value="KAF0895846.1"/>
    <property type="molecule type" value="Genomic_DNA"/>
</dbReference>
<evidence type="ECO:0000313" key="1">
    <source>
        <dbReference type="EMBL" id="KAF0895846.1"/>
    </source>
</evidence>
<dbReference type="Proteomes" id="UP000479710">
    <property type="component" value="Unassembled WGS sequence"/>
</dbReference>
<reference evidence="1 2" key="1">
    <citation type="submission" date="2019-11" db="EMBL/GenBank/DDBJ databases">
        <title>Whole genome sequence of Oryza granulata.</title>
        <authorList>
            <person name="Li W."/>
        </authorList>
    </citation>
    <scope>NUCLEOTIDE SEQUENCE [LARGE SCALE GENOMIC DNA]</scope>
    <source>
        <strain evidence="2">cv. Menghai</strain>
        <tissue evidence="1">Leaf</tissue>
    </source>
</reference>
<evidence type="ECO:0000313" key="2">
    <source>
        <dbReference type="Proteomes" id="UP000479710"/>
    </source>
</evidence>
<accession>A0A6G1C6S4</accession>
<dbReference type="OrthoDB" id="695956at2759"/>
<comment type="caution">
    <text evidence="1">The sequence shown here is derived from an EMBL/GenBank/DDBJ whole genome shotgun (WGS) entry which is preliminary data.</text>
</comment>
<keyword evidence="2" id="KW-1185">Reference proteome</keyword>
<organism evidence="1 2">
    <name type="scientific">Oryza meyeriana var. granulata</name>
    <dbReference type="NCBI Taxonomy" id="110450"/>
    <lineage>
        <taxon>Eukaryota</taxon>
        <taxon>Viridiplantae</taxon>
        <taxon>Streptophyta</taxon>
        <taxon>Embryophyta</taxon>
        <taxon>Tracheophyta</taxon>
        <taxon>Spermatophyta</taxon>
        <taxon>Magnoliopsida</taxon>
        <taxon>Liliopsida</taxon>
        <taxon>Poales</taxon>
        <taxon>Poaceae</taxon>
        <taxon>BOP clade</taxon>
        <taxon>Oryzoideae</taxon>
        <taxon>Oryzeae</taxon>
        <taxon>Oryzinae</taxon>
        <taxon>Oryza</taxon>
        <taxon>Oryza meyeriana</taxon>
    </lineage>
</organism>
<proteinExistence type="predicted"/>
<protein>
    <recommendedName>
        <fullName evidence="3">FBD domain-containing protein</fullName>
    </recommendedName>
</protein>
<name>A0A6G1C6S4_9ORYZ</name>
<sequence length="117" mass="13202">MMIQPSPRIIDLNIKSPSLREIDISGYEGRKFEASLMKWLHATAPALQRIKLTIRLATGSGHLLSSPCCPHMQKLRLTRIAGLEERQLVAGELSELSLEGRGRHRPDLRRLKLDTPN</sequence>
<gene>
    <name evidence="1" type="ORF">E2562_016576</name>
</gene>
<dbReference type="AlphaFoldDB" id="A0A6G1C6S4"/>